<evidence type="ECO:0000313" key="3">
    <source>
        <dbReference type="Proteomes" id="UP000621856"/>
    </source>
</evidence>
<dbReference type="EMBL" id="VCJR02000001">
    <property type="protein sequence ID" value="NHK26538.1"/>
    <property type="molecule type" value="Genomic_DNA"/>
</dbReference>
<dbReference type="Gene3D" id="3.30.1390.10">
    <property type="match status" value="1"/>
</dbReference>
<sequence length="92" mass="9991">MGMFFLGVGTVIALIVLLFLTAEKKDPALVQADIDQAKGAITPDLEFELQMLLRNGRKIEAIKRVREVSGVGPYAAKQAVDSLARRIDGYSA</sequence>
<protein>
    <recommendedName>
        <fullName evidence="5">Ribosomal protein L7/L12 C-terminal domain-containing protein</fullName>
    </recommendedName>
</protein>
<name>A0A8J3EPX3_9PROT</name>
<dbReference type="Proteomes" id="UP000621856">
    <property type="component" value="Unassembled WGS sequence"/>
</dbReference>
<evidence type="ECO:0000313" key="2">
    <source>
        <dbReference type="EMBL" id="NHK26538.1"/>
    </source>
</evidence>
<dbReference type="Proteomes" id="UP000818603">
    <property type="component" value="Unassembled WGS sequence"/>
</dbReference>
<dbReference type="AlphaFoldDB" id="A0A8J3EPX3"/>
<dbReference type="InterPro" id="IPR014719">
    <property type="entry name" value="Ribosomal_bL12_C/ClpS-like"/>
</dbReference>
<reference evidence="2 4" key="2">
    <citation type="submission" date="2020-02" db="EMBL/GenBank/DDBJ databases">
        <title>Genome sequence of Parvularcula flava strain NH6-79.</title>
        <authorList>
            <person name="Abdul Karim M.H."/>
            <person name="Lam M.Q."/>
            <person name="Chen S.J."/>
            <person name="Yahya A."/>
            <person name="Shahir S."/>
            <person name="Shamsir M.S."/>
            <person name="Chong C.S."/>
        </authorList>
    </citation>
    <scope>NUCLEOTIDE SEQUENCE [LARGE SCALE GENOMIC DNA]</scope>
    <source>
        <strain evidence="2 4">NH6-79</strain>
    </source>
</reference>
<proteinExistence type="predicted"/>
<gene>
    <name evidence="2" type="ORF">FF098_001295</name>
    <name evidence="1" type="ORF">GCM10011355_02620</name>
</gene>
<reference evidence="1" key="3">
    <citation type="submission" date="2020-09" db="EMBL/GenBank/DDBJ databases">
        <authorList>
            <person name="Sun Q."/>
            <person name="Zhou Y."/>
        </authorList>
    </citation>
    <scope>NUCLEOTIDE SEQUENCE</scope>
    <source>
        <strain evidence="1">CGMCC 1.14984</strain>
    </source>
</reference>
<organism evidence="1 3">
    <name type="scientific">Aquisalinus luteolus</name>
    <dbReference type="NCBI Taxonomy" id="1566827"/>
    <lineage>
        <taxon>Bacteria</taxon>
        <taxon>Pseudomonadati</taxon>
        <taxon>Pseudomonadota</taxon>
        <taxon>Alphaproteobacteria</taxon>
        <taxon>Parvularculales</taxon>
        <taxon>Parvularculaceae</taxon>
        <taxon>Aquisalinus</taxon>
    </lineage>
</organism>
<comment type="caution">
    <text evidence="1">The sequence shown here is derived from an EMBL/GenBank/DDBJ whole genome shotgun (WGS) entry which is preliminary data.</text>
</comment>
<evidence type="ECO:0000313" key="1">
    <source>
        <dbReference type="EMBL" id="GGH92643.1"/>
    </source>
</evidence>
<dbReference type="RefSeq" id="WP_155136249.1">
    <property type="nucleotide sequence ID" value="NZ_BMGZ01000001.1"/>
</dbReference>
<evidence type="ECO:0008006" key="5">
    <source>
        <dbReference type="Google" id="ProtNLM"/>
    </source>
</evidence>
<dbReference type="EMBL" id="BMGZ01000001">
    <property type="protein sequence ID" value="GGH92643.1"/>
    <property type="molecule type" value="Genomic_DNA"/>
</dbReference>
<keyword evidence="4" id="KW-1185">Reference proteome</keyword>
<accession>A0A8J3EPX3</accession>
<reference evidence="1" key="1">
    <citation type="journal article" date="2014" name="Int. J. Syst. Evol. Microbiol.">
        <title>Complete genome sequence of Corynebacterium casei LMG S-19264T (=DSM 44701T), isolated from a smear-ripened cheese.</title>
        <authorList>
            <consortium name="US DOE Joint Genome Institute (JGI-PGF)"/>
            <person name="Walter F."/>
            <person name="Albersmeier A."/>
            <person name="Kalinowski J."/>
            <person name="Ruckert C."/>
        </authorList>
    </citation>
    <scope>NUCLEOTIDE SEQUENCE</scope>
    <source>
        <strain evidence="1">CGMCC 1.14984</strain>
    </source>
</reference>
<evidence type="ECO:0000313" key="4">
    <source>
        <dbReference type="Proteomes" id="UP000818603"/>
    </source>
</evidence>